<dbReference type="AlphaFoldDB" id="A0A7W0C711"/>
<accession>A0A7W0C711</accession>
<evidence type="ECO:0000313" key="10">
    <source>
        <dbReference type="Proteomes" id="UP000525298"/>
    </source>
</evidence>
<keyword evidence="10" id="KW-1185">Reference proteome</keyword>
<sequence>MIQIPAKVLIVDDEKDFVEMFSLRLQEAGQKVFEAYSGKECLDMLTERPDIDVVVLDIKMPGMDGIETLQQIKKKFPIVEVILLTGHGTIETAVEGMRLGAYDYLLKPADFEDFKTKLERARKRKDEQEERIRKAEQRAMIRKSGEVY</sequence>
<organism evidence="9 10">
    <name type="scientific">Desulfosalsimonas propionicica</name>
    <dbReference type="NCBI Taxonomy" id="332175"/>
    <lineage>
        <taxon>Bacteria</taxon>
        <taxon>Pseudomonadati</taxon>
        <taxon>Thermodesulfobacteriota</taxon>
        <taxon>Desulfobacteria</taxon>
        <taxon>Desulfobacterales</taxon>
        <taxon>Desulfosalsimonadaceae</taxon>
        <taxon>Desulfosalsimonas</taxon>
    </lineage>
</organism>
<comment type="caution">
    <text evidence="9">The sequence shown here is derived from an EMBL/GenBank/DDBJ whole genome shotgun (WGS) entry which is preliminary data.</text>
</comment>
<dbReference type="PANTHER" id="PTHR48111:SF40">
    <property type="entry name" value="PHOSPHATE REGULON TRANSCRIPTIONAL REGULATORY PROTEIN PHOB"/>
    <property type="match status" value="1"/>
</dbReference>
<dbReference type="GO" id="GO:0000976">
    <property type="term" value="F:transcription cis-regulatory region binding"/>
    <property type="evidence" value="ECO:0007669"/>
    <property type="project" value="TreeGrafter"/>
</dbReference>
<keyword evidence="5" id="KW-0804">Transcription</keyword>
<dbReference type="InterPro" id="IPR011006">
    <property type="entry name" value="CheY-like_superfamily"/>
</dbReference>
<evidence type="ECO:0000256" key="7">
    <source>
        <dbReference type="SAM" id="MobiDB-lite"/>
    </source>
</evidence>
<keyword evidence="4 9" id="KW-0238">DNA-binding</keyword>
<dbReference type="SUPFAM" id="SSF52172">
    <property type="entry name" value="CheY-like"/>
    <property type="match status" value="1"/>
</dbReference>
<dbReference type="PROSITE" id="PS50110">
    <property type="entry name" value="RESPONSE_REGULATORY"/>
    <property type="match status" value="1"/>
</dbReference>
<dbReference type="GO" id="GO:0006355">
    <property type="term" value="P:regulation of DNA-templated transcription"/>
    <property type="evidence" value="ECO:0007669"/>
    <property type="project" value="TreeGrafter"/>
</dbReference>
<dbReference type="GO" id="GO:0032993">
    <property type="term" value="C:protein-DNA complex"/>
    <property type="evidence" value="ECO:0007669"/>
    <property type="project" value="TreeGrafter"/>
</dbReference>
<dbReference type="PANTHER" id="PTHR48111">
    <property type="entry name" value="REGULATOR OF RPOS"/>
    <property type="match status" value="1"/>
</dbReference>
<evidence type="ECO:0000256" key="2">
    <source>
        <dbReference type="ARBA" id="ARBA00023012"/>
    </source>
</evidence>
<dbReference type="Pfam" id="PF00072">
    <property type="entry name" value="Response_reg"/>
    <property type="match status" value="1"/>
</dbReference>
<feature type="domain" description="Response regulatory" evidence="8">
    <location>
        <begin position="7"/>
        <end position="122"/>
    </location>
</feature>
<dbReference type="InterPro" id="IPR039420">
    <property type="entry name" value="WalR-like"/>
</dbReference>
<evidence type="ECO:0000259" key="8">
    <source>
        <dbReference type="PROSITE" id="PS50110"/>
    </source>
</evidence>
<keyword evidence="2" id="KW-0902">Two-component regulatory system</keyword>
<evidence type="ECO:0000256" key="3">
    <source>
        <dbReference type="ARBA" id="ARBA00023015"/>
    </source>
</evidence>
<evidence type="ECO:0000256" key="6">
    <source>
        <dbReference type="PROSITE-ProRule" id="PRU00169"/>
    </source>
</evidence>
<feature type="modified residue" description="4-aspartylphosphate" evidence="6">
    <location>
        <position position="57"/>
    </location>
</feature>
<name>A0A7W0C711_9BACT</name>
<evidence type="ECO:0000313" key="9">
    <source>
        <dbReference type="EMBL" id="MBA2880334.1"/>
    </source>
</evidence>
<feature type="region of interest" description="Disordered" evidence="7">
    <location>
        <begin position="122"/>
        <end position="148"/>
    </location>
</feature>
<evidence type="ECO:0000256" key="4">
    <source>
        <dbReference type="ARBA" id="ARBA00023125"/>
    </source>
</evidence>
<reference evidence="9 10" key="1">
    <citation type="submission" date="2020-07" db="EMBL/GenBank/DDBJ databases">
        <title>Genomic Encyclopedia of Type Strains, Phase IV (KMG-IV): sequencing the most valuable type-strain genomes for metagenomic binning, comparative biology and taxonomic classification.</title>
        <authorList>
            <person name="Goeker M."/>
        </authorList>
    </citation>
    <scope>NUCLEOTIDE SEQUENCE [LARGE SCALE GENOMIC DNA]</scope>
    <source>
        <strain evidence="9 10">DSM 17721</strain>
    </source>
</reference>
<dbReference type="FunFam" id="3.40.50.2300:FF:000018">
    <property type="entry name" value="DNA-binding transcriptional regulator NtrC"/>
    <property type="match status" value="1"/>
</dbReference>
<dbReference type="InterPro" id="IPR001789">
    <property type="entry name" value="Sig_transdc_resp-reg_receiver"/>
</dbReference>
<dbReference type="Gene3D" id="3.40.50.2300">
    <property type="match status" value="1"/>
</dbReference>
<dbReference type="GO" id="GO:0000156">
    <property type="term" value="F:phosphorelay response regulator activity"/>
    <property type="evidence" value="ECO:0007669"/>
    <property type="project" value="TreeGrafter"/>
</dbReference>
<protein>
    <submittedName>
        <fullName evidence="9">DNA-binding NtrC family response regulator</fullName>
    </submittedName>
</protein>
<evidence type="ECO:0000256" key="5">
    <source>
        <dbReference type="ARBA" id="ARBA00023163"/>
    </source>
</evidence>
<dbReference type="SMART" id="SM00448">
    <property type="entry name" value="REC"/>
    <property type="match status" value="1"/>
</dbReference>
<evidence type="ECO:0000256" key="1">
    <source>
        <dbReference type="ARBA" id="ARBA00022553"/>
    </source>
</evidence>
<gene>
    <name evidence="9" type="ORF">HNR65_000641</name>
</gene>
<dbReference type="EMBL" id="JACDUS010000001">
    <property type="protein sequence ID" value="MBA2880334.1"/>
    <property type="molecule type" value="Genomic_DNA"/>
</dbReference>
<dbReference type="Proteomes" id="UP000525298">
    <property type="component" value="Unassembled WGS sequence"/>
</dbReference>
<dbReference type="RefSeq" id="WP_181549977.1">
    <property type="nucleotide sequence ID" value="NZ_JACDUS010000001.1"/>
</dbReference>
<keyword evidence="1 6" id="KW-0597">Phosphoprotein</keyword>
<proteinExistence type="predicted"/>
<dbReference type="GO" id="GO:0005829">
    <property type="term" value="C:cytosol"/>
    <property type="evidence" value="ECO:0007669"/>
    <property type="project" value="TreeGrafter"/>
</dbReference>
<keyword evidence="3" id="KW-0805">Transcription regulation</keyword>